<keyword evidence="9" id="KW-1185">Reference proteome</keyword>
<feature type="transmembrane region" description="Helical" evidence="6">
    <location>
        <begin position="57"/>
        <end position="81"/>
    </location>
</feature>
<accession>A0A367E854</accession>
<comment type="caution">
    <text evidence="8">The sequence shown here is derived from an EMBL/GenBank/DDBJ whole genome shotgun (WGS) entry which is preliminary data.</text>
</comment>
<feature type="transmembrane region" description="Helical" evidence="6">
    <location>
        <begin position="193"/>
        <end position="215"/>
    </location>
</feature>
<dbReference type="AlphaFoldDB" id="A0A367E854"/>
<dbReference type="InterPro" id="IPR003838">
    <property type="entry name" value="ABC3_permease_C"/>
</dbReference>
<gene>
    <name evidence="8" type="ORF">DTL70_31775</name>
</gene>
<feature type="transmembrane region" description="Helical" evidence="6">
    <location>
        <begin position="293"/>
        <end position="314"/>
    </location>
</feature>
<protein>
    <submittedName>
        <fullName evidence="8">ABC transporter permease</fullName>
    </submittedName>
</protein>
<name>A0A367E854_9ACTN</name>
<dbReference type="EMBL" id="QOIN01000071">
    <property type="protein sequence ID" value="RCG14236.1"/>
    <property type="molecule type" value="Genomic_DNA"/>
</dbReference>
<feature type="transmembrane region" description="Helical" evidence="6">
    <location>
        <begin position="326"/>
        <end position="345"/>
    </location>
</feature>
<evidence type="ECO:0000256" key="6">
    <source>
        <dbReference type="SAM" id="Phobius"/>
    </source>
</evidence>
<dbReference type="InterPro" id="IPR038766">
    <property type="entry name" value="Membrane_comp_ABC_pdt"/>
</dbReference>
<feature type="domain" description="ABC3 transporter permease C-terminal" evidence="7">
    <location>
        <begin position="323"/>
        <end position="427"/>
    </location>
</feature>
<keyword evidence="2" id="KW-1003">Cell membrane</keyword>
<evidence type="ECO:0000313" key="8">
    <source>
        <dbReference type="EMBL" id="RCG14236.1"/>
    </source>
</evidence>
<dbReference type="Proteomes" id="UP000252914">
    <property type="component" value="Unassembled WGS sequence"/>
</dbReference>
<dbReference type="PANTHER" id="PTHR30287">
    <property type="entry name" value="MEMBRANE COMPONENT OF PREDICTED ABC SUPERFAMILY METABOLITE UPTAKE TRANSPORTER"/>
    <property type="match status" value="1"/>
</dbReference>
<evidence type="ECO:0000256" key="2">
    <source>
        <dbReference type="ARBA" id="ARBA00022475"/>
    </source>
</evidence>
<dbReference type="RefSeq" id="WP_114025497.1">
    <property type="nucleotide sequence ID" value="NZ_QOIN01000071.1"/>
</dbReference>
<evidence type="ECO:0000259" key="7">
    <source>
        <dbReference type="Pfam" id="PF02687"/>
    </source>
</evidence>
<dbReference type="PANTHER" id="PTHR30287:SF1">
    <property type="entry name" value="INNER MEMBRANE PROTEIN"/>
    <property type="match status" value="1"/>
</dbReference>
<comment type="subcellular location">
    <subcellularLocation>
        <location evidence="1">Cell membrane</location>
        <topology evidence="1">Multi-pass membrane protein</topology>
    </subcellularLocation>
</comment>
<evidence type="ECO:0000313" key="9">
    <source>
        <dbReference type="Proteomes" id="UP000252914"/>
    </source>
</evidence>
<evidence type="ECO:0000256" key="5">
    <source>
        <dbReference type="ARBA" id="ARBA00023136"/>
    </source>
</evidence>
<keyword evidence="4 6" id="KW-1133">Transmembrane helix</keyword>
<dbReference type="Pfam" id="PF02687">
    <property type="entry name" value="FtsX"/>
    <property type="match status" value="2"/>
</dbReference>
<feature type="transmembrane region" description="Helical" evidence="6">
    <location>
        <begin position="372"/>
        <end position="395"/>
    </location>
</feature>
<keyword evidence="5 6" id="KW-0472">Membrane</keyword>
<feature type="transmembrane region" description="Helical" evidence="6">
    <location>
        <begin position="407"/>
        <end position="429"/>
    </location>
</feature>
<feature type="transmembrane region" description="Helical" evidence="6">
    <location>
        <begin position="108"/>
        <end position="130"/>
    </location>
</feature>
<evidence type="ECO:0000256" key="3">
    <source>
        <dbReference type="ARBA" id="ARBA00022692"/>
    </source>
</evidence>
<feature type="domain" description="ABC3 transporter permease C-terminal" evidence="7">
    <location>
        <begin position="60"/>
        <end position="178"/>
    </location>
</feature>
<keyword evidence="3 6" id="KW-0812">Transmembrane</keyword>
<sequence>MTNGLARASVRARPVAFAGVFSVLVLSATVVTASVAMLRTASGVRRAAVREQLTAMGAGFTVVTVYLSLFVIALVMALAVAQRAREHALLRAVGAVPWQIRRAVAVEALCTALPALPLGYALGGLLARGWLTGMAAHGLVPDGVPLLVGWPPALAACGVLVVTSQLGGLLAAHRAARARPSDALSETAGARRGLTVTGVVRGALALVALCGAALLTAVTAAGPREDVGEHLPLVLLAHLVAVGCAGPVLTRAAALLLSWPLRVVTAPRALGGGAATQLAFAQLAAQARRLSSAVTPVALVVAFTLVKLAALAHAAEPSWVDLFATVLYAAFAALAAVNTLVMLSAERRREVALLRSVGAASWQVVRVRAVEAVTIACAGFGAGTAVALAVTLPLGEAADASLAALPATAWAGLGGGVLALALLATLAPVPGHLRRALPR</sequence>
<feature type="transmembrane region" description="Helical" evidence="6">
    <location>
        <begin position="235"/>
        <end position="259"/>
    </location>
</feature>
<evidence type="ECO:0000256" key="1">
    <source>
        <dbReference type="ARBA" id="ARBA00004651"/>
    </source>
</evidence>
<dbReference type="GO" id="GO:0005886">
    <property type="term" value="C:plasma membrane"/>
    <property type="evidence" value="ECO:0007669"/>
    <property type="project" value="UniProtKB-SubCell"/>
</dbReference>
<reference evidence="8 9" key="1">
    <citation type="submission" date="2018-06" db="EMBL/GenBank/DDBJ databases">
        <title>Streptomyces reniochalinae sp. nov. and Streptomyces diacarnus sp. nov. from marine sponges.</title>
        <authorList>
            <person name="Li L."/>
        </authorList>
    </citation>
    <scope>NUCLEOTIDE SEQUENCE [LARGE SCALE GENOMIC DNA]</scope>
    <source>
        <strain evidence="8 9">LHW51701</strain>
    </source>
</reference>
<evidence type="ECO:0000256" key="4">
    <source>
        <dbReference type="ARBA" id="ARBA00022989"/>
    </source>
</evidence>
<feature type="transmembrane region" description="Helical" evidence="6">
    <location>
        <begin position="150"/>
        <end position="172"/>
    </location>
</feature>
<proteinExistence type="predicted"/>
<organism evidence="8 9">
    <name type="scientific">Streptomyces diacarni</name>
    <dbReference type="NCBI Taxonomy" id="2800381"/>
    <lineage>
        <taxon>Bacteria</taxon>
        <taxon>Bacillati</taxon>
        <taxon>Actinomycetota</taxon>
        <taxon>Actinomycetes</taxon>
        <taxon>Kitasatosporales</taxon>
        <taxon>Streptomycetaceae</taxon>
        <taxon>Streptomyces</taxon>
    </lineage>
</organism>